<dbReference type="Proteomes" id="UP001430356">
    <property type="component" value="Unassembled WGS sequence"/>
</dbReference>
<dbReference type="AlphaFoldDB" id="A0AAW0F816"/>
<dbReference type="EMBL" id="JAECZO010000028">
    <property type="protein sequence ID" value="KAK7202268.1"/>
    <property type="molecule type" value="Genomic_DNA"/>
</dbReference>
<accession>A0AAW0F816</accession>
<proteinExistence type="predicted"/>
<reference evidence="2 3" key="1">
    <citation type="journal article" date="2021" name="MBio">
        <title>A New Model Trypanosomatid, Novymonas esmeraldas: Genomic Perception of Its 'Candidatus Pandoraea novymonadis' Endosymbiont.</title>
        <authorList>
            <person name="Zakharova A."/>
            <person name="Saura A."/>
            <person name="Butenko A."/>
            <person name="Podesvova L."/>
            <person name="Warmusova S."/>
            <person name="Kostygov A.Y."/>
            <person name="Nenarokova A."/>
            <person name="Lukes J."/>
            <person name="Opperdoes F.R."/>
            <person name="Yurchenko V."/>
        </authorList>
    </citation>
    <scope>NUCLEOTIDE SEQUENCE [LARGE SCALE GENOMIC DNA]</scope>
    <source>
        <strain evidence="2 3">E262AT.01</strain>
    </source>
</reference>
<protein>
    <submittedName>
        <fullName evidence="2">GTPase activating protein</fullName>
    </submittedName>
</protein>
<evidence type="ECO:0000313" key="3">
    <source>
        <dbReference type="Proteomes" id="UP001430356"/>
    </source>
</evidence>
<organism evidence="2 3">
    <name type="scientific">Novymonas esmeraldas</name>
    <dbReference type="NCBI Taxonomy" id="1808958"/>
    <lineage>
        <taxon>Eukaryota</taxon>
        <taxon>Discoba</taxon>
        <taxon>Euglenozoa</taxon>
        <taxon>Kinetoplastea</taxon>
        <taxon>Metakinetoplastina</taxon>
        <taxon>Trypanosomatida</taxon>
        <taxon>Trypanosomatidae</taxon>
        <taxon>Novymonas</taxon>
    </lineage>
</organism>
<dbReference type="Pfam" id="PF00566">
    <property type="entry name" value="RabGAP-TBC"/>
    <property type="match status" value="1"/>
</dbReference>
<sequence>MPSTAADLRTITGLTEARAKECFDAFGSYAAALASFAQSFSSLPTDYFQDAALARINAQKINDELRAIYRIARELKTKSGKSDAEVWKMYPAEQQAAAAPAPKSAFGTAPPAKPFSGASAAAFPGSGTNGASKFSFGAFTQSAQPTAPQTAVLGEAPKSIFGAAAPASTVPAVPGSGTNGAPKFGFGNVAAPSTSQASVLGETPKSIFGAAAPASTTPVVPGSGSNGAPKIGFGNVAAPSTSQASVLGETPKSIFGAAAPASTTPAVPSSGSNSAPKIGFGNVAAPSTSQASVLGETPKSIVGAAAPASTAPAVPGSGTNGAPKFGFGSAAAPSTPPAQQASVLGEAAKSALGASTPVSAVASTATNAGLKFDFGSTAASSTPPTPRTSVLGEAPAAPISFGFGAKVETTTTPSSVAPVAGFGAAATAETAATPASESKPVKYCEPTHFTGPYLDMPLFWEAEVVGRASLLNLNNGFVEAHKDELRPRLEKWVEKAAFYKKPLRYVEIEDEDEGVVRVIIKDADRTFFHTDHRRKLVAFLHAMYHEFHAYGQAMSYLAGLCMLVLTEDETAAVIRFVATEYLKGHWAAEAVGFATSAWVVEHFMQQKQPEVASHLEALKFWPDTYLQKILTGLCIHVLQFRELFDFLDAFMQGGLRFLIRFCLAIVEHFRTPLLAIKNSTEANALYELMRLDSRVADREDVLAILRRAPSIDLGEDGNSIDLIRSKVYEKHIEPRLERAPKTEAFEPCDVCEKNRPTWWNEHVGAVCDSCKTTLPDSDFEKY</sequence>
<dbReference type="InterPro" id="IPR000195">
    <property type="entry name" value="Rab-GAP-TBC_dom"/>
</dbReference>
<feature type="domain" description="Rab-GAP TBC" evidence="1">
    <location>
        <begin position="515"/>
        <end position="674"/>
    </location>
</feature>
<evidence type="ECO:0000313" key="2">
    <source>
        <dbReference type="EMBL" id="KAK7202268.1"/>
    </source>
</evidence>
<dbReference type="SUPFAM" id="SSF47923">
    <property type="entry name" value="Ypt/Rab-GAP domain of gyp1p"/>
    <property type="match status" value="2"/>
</dbReference>
<dbReference type="Gene3D" id="1.10.472.80">
    <property type="entry name" value="Ypt/Rab-GAP domain of gyp1p, domain 3"/>
    <property type="match status" value="1"/>
</dbReference>
<comment type="caution">
    <text evidence="2">The sequence shown here is derived from an EMBL/GenBank/DDBJ whole genome shotgun (WGS) entry which is preliminary data.</text>
</comment>
<keyword evidence="3" id="KW-1185">Reference proteome</keyword>
<gene>
    <name evidence="2" type="ORF">NESM_000298300</name>
</gene>
<evidence type="ECO:0000259" key="1">
    <source>
        <dbReference type="Pfam" id="PF00566"/>
    </source>
</evidence>
<dbReference type="FunFam" id="1.10.472.80:FF:000094">
    <property type="entry name" value="GTPase activating protein, putative"/>
    <property type="match status" value="1"/>
</dbReference>
<dbReference type="InterPro" id="IPR035969">
    <property type="entry name" value="Rab-GAP_TBC_sf"/>
</dbReference>
<name>A0AAW0F816_9TRYP</name>